<evidence type="ECO:0008006" key="4">
    <source>
        <dbReference type="Google" id="ProtNLM"/>
    </source>
</evidence>
<organism evidence="2 3">
    <name type="scientific">Leptospira barantonii</name>
    <dbReference type="NCBI Taxonomy" id="2023184"/>
    <lineage>
        <taxon>Bacteria</taxon>
        <taxon>Pseudomonadati</taxon>
        <taxon>Spirochaetota</taxon>
        <taxon>Spirochaetia</taxon>
        <taxon>Leptospirales</taxon>
        <taxon>Leptospiraceae</taxon>
        <taxon>Leptospira</taxon>
    </lineage>
</organism>
<keyword evidence="3" id="KW-1185">Reference proteome</keyword>
<reference evidence="2 3" key="1">
    <citation type="submission" date="2017-07" db="EMBL/GenBank/DDBJ databases">
        <title>Leptospira spp. isolated from tropical soils.</title>
        <authorList>
            <person name="Thibeaux R."/>
            <person name="Iraola G."/>
            <person name="Ferres I."/>
            <person name="Bierque E."/>
            <person name="Girault D."/>
            <person name="Soupe-Gilbert M.-E."/>
            <person name="Picardeau M."/>
            <person name="Goarant C."/>
        </authorList>
    </citation>
    <scope>NUCLEOTIDE SEQUENCE [LARGE SCALE GENOMIC DNA]</scope>
    <source>
        <strain evidence="2 3">FH4-C-A1</strain>
    </source>
</reference>
<dbReference type="SUPFAM" id="SSF47240">
    <property type="entry name" value="Ferritin-like"/>
    <property type="match status" value="1"/>
</dbReference>
<accession>A0ABX4NQL5</accession>
<name>A0ABX4NQL5_9LEPT</name>
<keyword evidence="1" id="KW-0812">Transmembrane</keyword>
<keyword evidence="1" id="KW-0472">Membrane</keyword>
<evidence type="ECO:0000313" key="2">
    <source>
        <dbReference type="EMBL" id="PJZ57273.1"/>
    </source>
</evidence>
<gene>
    <name evidence="2" type="ORF">CH367_11115</name>
</gene>
<comment type="caution">
    <text evidence="2">The sequence shown here is derived from an EMBL/GenBank/DDBJ whole genome shotgun (WGS) entry which is preliminary data.</text>
</comment>
<sequence length="252" mass="29183">MNESISILLPESHPPVQKRIGSSRIWFEFKCFLVDRIKSAALANLQKSKWGEILILKHYLRAEELAASNGSFSLDEILKNAPEWLCKELRIHEKEEAGHVRIFETRIQHISPSNLEIPLYLFSNRKIETFHSLILKFENRFTSGAVVPALVVALTLENMGVRIFKRHLKVLKRIDGESPTGSLLRTIIRDEKRHVRGFLKFLRRLVKPSEFRDYVKLRKEALALDHKGGLISAIAMFVLSILPIRFLFVRKH</sequence>
<evidence type="ECO:0000256" key="1">
    <source>
        <dbReference type="SAM" id="Phobius"/>
    </source>
</evidence>
<dbReference type="Proteomes" id="UP000231879">
    <property type="component" value="Unassembled WGS sequence"/>
</dbReference>
<evidence type="ECO:0000313" key="3">
    <source>
        <dbReference type="Proteomes" id="UP000231879"/>
    </source>
</evidence>
<protein>
    <recommendedName>
        <fullName evidence="4">Ferritin-like domain-containing protein</fullName>
    </recommendedName>
</protein>
<dbReference type="EMBL" id="NPDS01000004">
    <property type="protein sequence ID" value="PJZ57273.1"/>
    <property type="molecule type" value="Genomic_DNA"/>
</dbReference>
<proteinExistence type="predicted"/>
<dbReference type="InterPro" id="IPR009078">
    <property type="entry name" value="Ferritin-like_SF"/>
</dbReference>
<keyword evidence="1" id="KW-1133">Transmembrane helix</keyword>
<feature type="transmembrane region" description="Helical" evidence="1">
    <location>
        <begin position="228"/>
        <end position="248"/>
    </location>
</feature>
<dbReference type="CDD" id="cd00657">
    <property type="entry name" value="Ferritin_like"/>
    <property type="match status" value="1"/>
</dbReference>
<dbReference type="RefSeq" id="WP_100762577.1">
    <property type="nucleotide sequence ID" value="NZ_NPDS01000004.1"/>
</dbReference>